<dbReference type="InterPro" id="IPR016169">
    <property type="entry name" value="FAD-bd_PCMH_sub2"/>
</dbReference>
<proteinExistence type="predicted"/>
<dbReference type="Pfam" id="PF01565">
    <property type="entry name" value="FAD_binding_4"/>
    <property type="match status" value="1"/>
</dbReference>
<evidence type="ECO:0000313" key="3">
    <source>
        <dbReference type="Proteomes" id="UP001212326"/>
    </source>
</evidence>
<keyword evidence="3" id="KW-1185">Reference proteome</keyword>
<dbReference type="Proteomes" id="UP001212326">
    <property type="component" value="Chromosome"/>
</dbReference>
<dbReference type="InterPro" id="IPR006094">
    <property type="entry name" value="Oxid_FAD_bind_N"/>
</dbReference>
<dbReference type="Gene3D" id="1.10.45.10">
    <property type="entry name" value="Vanillyl-alcohol Oxidase, Chain A, domain 4"/>
    <property type="match status" value="1"/>
</dbReference>
<dbReference type="InterPro" id="IPR036318">
    <property type="entry name" value="FAD-bd_PCMH-like_sf"/>
</dbReference>
<dbReference type="EMBL" id="CP115300">
    <property type="protein sequence ID" value="WBO64272.1"/>
    <property type="molecule type" value="Genomic_DNA"/>
</dbReference>
<dbReference type="Gene3D" id="3.30.465.10">
    <property type="match status" value="1"/>
</dbReference>
<dbReference type="SUPFAM" id="SSF56176">
    <property type="entry name" value="FAD-binding/transporter-associated domain-like"/>
    <property type="match status" value="1"/>
</dbReference>
<name>A0ABY7P3H3_9ACTN</name>
<dbReference type="InterPro" id="IPR016166">
    <property type="entry name" value="FAD-bd_PCMH"/>
</dbReference>
<gene>
    <name evidence="2" type="ORF">O1G22_16255</name>
</gene>
<dbReference type="InterPro" id="IPR016171">
    <property type="entry name" value="Vanillyl_alc_oxidase_C-sub2"/>
</dbReference>
<feature type="domain" description="FAD-binding PCMH-type" evidence="1">
    <location>
        <begin position="1"/>
        <end position="170"/>
    </location>
</feature>
<reference evidence="2 3" key="1">
    <citation type="submission" date="2022-12" db="EMBL/GenBank/DDBJ databases">
        <authorList>
            <person name="Mo P."/>
        </authorList>
    </citation>
    <scope>NUCLEOTIDE SEQUENCE [LARGE SCALE GENOMIC DNA]</scope>
    <source>
        <strain evidence="2 3">HUAS 2-6</strain>
    </source>
</reference>
<dbReference type="InterPro" id="IPR010031">
    <property type="entry name" value="FAD_lactone_oxidase-like"/>
</dbReference>
<dbReference type="PROSITE" id="PS51387">
    <property type="entry name" value="FAD_PCMH"/>
    <property type="match status" value="1"/>
</dbReference>
<dbReference type="PANTHER" id="PTHR43762">
    <property type="entry name" value="L-GULONOLACTONE OXIDASE"/>
    <property type="match status" value="1"/>
</dbReference>
<evidence type="ECO:0000313" key="2">
    <source>
        <dbReference type="EMBL" id="WBO64272.1"/>
    </source>
</evidence>
<evidence type="ECO:0000259" key="1">
    <source>
        <dbReference type="PROSITE" id="PS51387"/>
    </source>
</evidence>
<accession>A0ABY7P3H3</accession>
<dbReference type="PANTHER" id="PTHR43762:SF1">
    <property type="entry name" value="D-ARABINONO-1,4-LACTONE OXIDASE"/>
    <property type="match status" value="1"/>
</dbReference>
<organism evidence="2 3">
    <name type="scientific">Streptomyces camelliae</name>
    <dbReference type="NCBI Taxonomy" id="3004093"/>
    <lineage>
        <taxon>Bacteria</taxon>
        <taxon>Bacillati</taxon>
        <taxon>Actinomycetota</taxon>
        <taxon>Actinomycetes</taxon>
        <taxon>Kitasatosporales</taxon>
        <taxon>Streptomycetaceae</taxon>
        <taxon>Streptomyces</taxon>
    </lineage>
</organism>
<protein>
    <submittedName>
        <fullName evidence="2">FAD-binding oxidoreductase</fullName>
    </submittedName>
</protein>
<dbReference type="RefSeq" id="WP_270082021.1">
    <property type="nucleotide sequence ID" value="NZ_CP115300.1"/>
</dbReference>
<sequence length="429" mass="45030">MPADTVSVIRPRTYEEAAVAVRACGARGAVARGGPGRAHGDAARNAGGAVLDMTGLDRVHVVDAAEGIVLCDAGVPLLRLAEVLLPLGWSVPLLPAARHVTVGGAIGADLHGAEHRAVGSFGRQVLALELLTADGEVLAVTPGTELFEATAGGLGLTGVILTATVRLLPVETAYLTVGTERAGSLDEVLARLTATAGHDDRRYAAARIDLTARGAATGRGILTRARHTPPGALRATGTRAWRGPLFPRPRRLPPLGSLLPSLLPSGIHYRAAPRARTRELRPSAAYLTPQDVFPYGRGGRVRYQFAVGHGQEEALHRIVRRLAGRRLPSCHAVLHPLGEAGPGWLSLTAPGWSLSLDLPLALPGLPGFLDGLDEEVAAAGGRVGLARDARLRPDLLTAMYPRAADFRALRARLDPRGVFASDLARRLAL</sequence>